<protein>
    <submittedName>
        <fullName evidence="1">Uncharacterized protein</fullName>
    </submittedName>
</protein>
<gene>
    <name evidence="1" type="ORF">BpJC7_22670</name>
</gene>
<reference evidence="1 2" key="1">
    <citation type="submission" date="2019-09" db="EMBL/GenBank/DDBJ databases">
        <title>Draft genome sequence of Bacillus sp. JC-7.</title>
        <authorList>
            <person name="Tanaka N."/>
            <person name="Shiwa Y."/>
            <person name="Fujita N."/>
            <person name="Tanasupawat S."/>
        </authorList>
    </citation>
    <scope>NUCLEOTIDE SEQUENCE [LARGE SCALE GENOMIC DNA]</scope>
    <source>
        <strain evidence="1 2">JC-7</strain>
    </source>
</reference>
<dbReference type="EMBL" id="BKZQ01000032">
    <property type="protein sequence ID" value="GER70964.1"/>
    <property type="molecule type" value="Genomic_DNA"/>
</dbReference>
<dbReference type="RefSeq" id="WP_151681972.1">
    <property type="nucleotide sequence ID" value="NZ_BKZP01000052.1"/>
</dbReference>
<accession>A0A5J4JPK3</accession>
<dbReference type="AlphaFoldDB" id="A0A5J4JPK3"/>
<evidence type="ECO:0000313" key="2">
    <source>
        <dbReference type="Proteomes" id="UP000391919"/>
    </source>
</evidence>
<dbReference type="Proteomes" id="UP000391919">
    <property type="component" value="Unassembled WGS sequence"/>
</dbReference>
<sequence>MHIEGNIISGEFDENLNEFSLQNVKHFYIASTIRENQFRALYDYLKKHQHNNEGQIITLYDQMPVSLSAEEINLLIQDLEKVQSLYRPENI</sequence>
<comment type="caution">
    <text evidence="1">The sequence shown here is derived from an EMBL/GenBank/DDBJ whole genome shotgun (WGS) entry which is preliminary data.</text>
</comment>
<evidence type="ECO:0000313" key="1">
    <source>
        <dbReference type="EMBL" id="GER70964.1"/>
    </source>
</evidence>
<proteinExistence type="predicted"/>
<keyword evidence="2" id="KW-1185">Reference proteome</keyword>
<name>A0A5J4JPK3_9BACI</name>
<organism evidence="1 2">
    <name type="scientific">Weizmannia acidilactici</name>
    <dbReference type="NCBI Taxonomy" id="2607726"/>
    <lineage>
        <taxon>Bacteria</taxon>
        <taxon>Bacillati</taxon>
        <taxon>Bacillota</taxon>
        <taxon>Bacilli</taxon>
        <taxon>Bacillales</taxon>
        <taxon>Bacillaceae</taxon>
        <taxon>Heyndrickxia</taxon>
    </lineage>
</organism>